<proteinExistence type="inferred from homology"/>
<dbReference type="PRINTS" id="PR01002">
    <property type="entry name" value="FLGFLGJ"/>
</dbReference>
<dbReference type="RefSeq" id="WP_232087373.1">
    <property type="nucleotide sequence ID" value="NZ_LR822017.1"/>
</dbReference>
<gene>
    <name evidence="4" type="ORF">STHERMO_0942</name>
</gene>
<dbReference type="PANTHER" id="PTHR33308:SF9">
    <property type="entry name" value="PEPTIDOGLYCAN HYDROLASE FLGJ"/>
    <property type="match status" value="1"/>
</dbReference>
<dbReference type="InterPro" id="IPR002901">
    <property type="entry name" value="MGlyc_endo_b_GlcNAc-like_dom"/>
</dbReference>
<dbReference type="EMBL" id="LR822017">
    <property type="protein sequence ID" value="CAD0137393.1"/>
    <property type="molecule type" value="Genomic_DNA"/>
</dbReference>
<reference evidence="4 5" key="1">
    <citation type="submission" date="2020-06" db="EMBL/GenBank/DDBJ databases">
        <authorList>
            <person name="Chuat V."/>
        </authorList>
    </citation>
    <scope>NUCLEOTIDE SEQUENCE [LARGE SCALE GENOMIC DNA]</scope>
    <source>
        <strain evidence="4">STH_CIRM_336</strain>
    </source>
</reference>
<protein>
    <submittedName>
        <fullName evidence="4">N-acetylmuramidase</fullName>
    </submittedName>
</protein>
<evidence type="ECO:0000259" key="3">
    <source>
        <dbReference type="SMART" id="SM00047"/>
    </source>
</evidence>
<evidence type="ECO:0000313" key="4">
    <source>
        <dbReference type="EMBL" id="CAD0137393.1"/>
    </source>
</evidence>
<keyword evidence="2" id="KW-0378">Hydrolase</keyword>
<dbReference type="GO" id="GO:0004040">
    <property type="term" value="F:amidase activity"/>
    <property type="evidence" value="ECO:0007669"/>
    <property type="project" value="InterPro"/>
</dbReference>
<dbReference type="AlphaFoldDB" id="A0A8D6U723"/>
<comment type="similarity">
    <text evidence="1">Belongs to the glycosyl hydrolase 73 family.</text>
</comment>
<dbReference type="SMART" id="SM00047">
    <property type="entry name" value="LYZ2"/>
    <property type="match status" value="1"/>
</dbReference>
<dbReference type="Gene3D" id="4.10.80.30">
    <property type="entry name" value="DNA polymerase, domain 6"/>
    <property type="match status" value="1"/>
</dbReference>
<evidence type="ECO:0000313" key="5">
    <source>
        <dbReference type="Proteomes" id="UP000509833"/>
    </source>
</evidence>
<dbReference type="Proteomes" id="UP000509833">
    <property type="component" value="Chromosome"/>
</dbReference>
<name>A0A8D6U723_STRTR</name>
<sequence>MFTFLVLASITDRKNDNSVNTKAEAAYNQTTTAFIDSIGETVRQIGQDYNIYNSVLIAHAILKSNSGQSGLSQAPYYNFFGIKGSYNGNFVTMRTWEDDGTGNIYEIDEPFRLYGSLSDSLEDYATLMTSSTYSGTWKSNTSSYADATQALTGTYATDSLYASKLNSIITYLNSIITYYGLTIYDQAPVTQATDSSSGLVWNSYRGSYTDTETLSIDEAWASYKIINKKSRNELHPKS</sequence>
<organism evidence="4 5">
    <name type="scientific">Streptococcus thermophilus</name>
    <dbReference type="NCBI Taxonomy" id="1308"/>
    <lineage>
        <taxon>Bacteria</taxon>
        <taxon>Bacillati</taxon>
        <taxon>Bacillota</taxon>
        <taxon>Bacilli</taxon>
        <taxon>Lactobacillales</taxon>
        <taxon>Streptococcaceae</taxon>
        <taxon>Streptococcus</taxon>
    </lineage>
</organism>
<dbReference type="PANTHER" id="PTHR33308">
    <property type="entry name" value="PEPTIDOGLYCAN HYDROLASE FLGJ"/>
    <property type="match status" value="1"/>
</dbReference>
<accession>A0A8D6U723</accession>
<dbReference type="InterPro" id="IPR051056">
    <property type="entry name" value="Glycosyl_Hydrolase_73"/>
</dbReference>
<feature type="domain" description="Mannosyl-glycoprotein endo-beta-N-acetylglucosamidase-like" evidence="3">
    <location>
        <begin position="24"/>
        <end position="185"/>
    </location>
</feature>
<dbReference type="Pfam" id="PF01832">
    <property type="entry name" value="Glucosaminidase"/>
    <property type="match status" value="1"/>
</dbReference>
<evidence type="ECO:0000256" key="1">
    <source>
        <dbReference type="ARBA" id="ARBA00010266"/>
    </source>
</evidence>
<evidence type="ECO:0000256" key="2">
    <source>
        <dbReference type="ARBA" id="ARBA00022801"/>
    </source>
</evidence>
<dbReference type="Gene3D" id="1.10.530.10">
    <property type="match status" value="1"/>
</dbReference>